<dbReference type="Proteomes" id="UP001501725">
    <property type="component" value="Unassembled WGS sequence"/>
</dbReference>
<evidence type="ECO:0000256" key="1">
    <source>
        <dbReference type="SAM" id="SignalP"/>
    </source>
</evidence>
<evidence type="ECO:0008006" key="4">
    <source>
        <dbReference type="Google" id="ProtNLM"/>
    </source>
</evidence>
<dbReference type="EMBL" id="BAABGY010000001">
    <property type="protein sequence ID" value="GAA4316973.1"/>
    <property type="molecule type" value="Genomic_DNA"/>
</dbReference>
<accession>A0ABP8G460</accession>
<gene>
    <name evidence="2" type="ORF">GCM10023184_00420</name>
</gene>
<feature type="chain" id="PRO_5045313837" description="DUF4377 domain-containing protein" evidence="1">
    <location>
        <begin position="23"/>
        <end position="128"/>
    </location>
</feature>
<dbReference type="RefSeq" id="WP_345252559.1">
    <property type="nucleotide sequence ID" value="NZ_BAABGY010000001.1"/>
</dbReference>
<comment type="caution">
    <text evidence="2">The sequence shown here is derived from an EMBL/GenBank/DDBJ whole genome shotgun (WGS) entry which is preliminary data.</text>
</comment>
<evidence type="ECO:0000313" key="2">
    <source>
        <dbReference type="EMBL" id="GAA4316973.1"/>
    </source>
</evidence>
<dbReference type="PROSITE" id="PS51257">
    <property type="entry name" value="PROKAR_LIPOPROTEIN"/>
    <property type="match status" value="1"/>
</dbReference>
<keyword evidence="3" id="KW-1185">Reference proteome</keyword>
<proteinExistence type="predicted"/>
<keyword evidence="1" id="KW-0732">Signal</keyword>
<sequence length="128" mass="14201">MRKIFRGPLVLLLSLLSLITIVSCEKDKEDVDDAAPGVIYLRIQSDGGFDHYNDDNPTIPHGFTESRYYGPCESGSYSYSAEVNGYTWTNRTYTLSKPADGKRRNYTLGFIATGTGMSAVLNSEDVDQ</sequence>
<feature type="signal peptide" evidence="1">
    <location>
        <begin position="1"/>
        <end position="22"/>
    </location>
</feature>
<name>A0ABP8G460_9BACT</name>
<evidence type="ECO:0000313" key="3">
    <source>
        <dbReference type="Proteomes" id="UP001501725"/>
    </source>
</evidence>
<reference evidence="3" key="1">
    <citation type="journal article" date="2019" name="Int. J. Syst. Evol. Microbiol.">
        <title>The Global Catalogue of Microorganisms (GCM) 10K type strain sequencing project: providing services to taxonomists for standard genome sequencing and annotation.</title>
        <authorList>
            <consortium name="The Broad Institute Genomics Platform"/>
            <consortium name="The Broad Institute Genome Sequencing Center for Infectious Disease"/>
            <person name="Wu L."/>
            <person name="Ma J."/>
        </authorList>
    </citation>
    <scope>NUCLEOTIDE SEQUENCE [LARGE SCALE GENOMIC DNA]</scope>
    <source>
        <strain evidence="3">JCM 17919</strain>
    </source>
</reference>
<organism evidence="2 3">
    <name type="scientific">Flaviaesturariibacter amylovorans</name>
    <dbReference type="NCBI Taxonomy" id="1084520"/>
    <lineage>
        <taxon>Bacteria</taxon>
        <taxon>Pseudomonadati</taxon>
        <taxon>Bacteroidota</taxon>
        <taxon>Chitinophagia</taxon>
        <taxon>Chitinophagales</taxon>
        <taxon>Chitinophagaceae</taxon>
        <taxon>Flaviaestuariibacter</taxon>
    </lineage>
</organism>
<protein>
    <recommendedName>
        <fullName evidence="4">DUF4377 domain-containing protein</fullName>
    </recommendedName>
</protein>